<organism evidence="2 3">
    <name type="scientific">Paenacidovorax monticola</name>
    <dbReference type="NCBI Taxonomy" id="1926868"/>
    <lineage>
        <taxon>Bacteria</taxon>
        <taxon>Pseudomonadati</taxon>
        <taxon>Pseudomonadota</taxon>
        <taxon>Betaproteobacteria</taxon>
        <taxon>Burkholderiales</taxon>
        <taxon>Comamonadaceae</taxon>
        <taxon>Paenacidovorax</taxon>
    </lineage>
</organism>
<evidence type="ECO:0000313" key="3">
    <source>
        <dbReference type="Proteomes" id="UP000516057"/>
    </source>
</evidence>
<dbReference type="InterPro" id="IPR025285">
    <property type="entry name" value="DUF4145"/>
</dbReference>
<proteinExistence type="predicted"/>
<dbReference type="KEGG" id="amon:H9L24_00190"/>
<accession>A0A7H0HG33</accession>
<dbReference type="RefSeq" id="WP_187736482.1">
    <property type="nucleotide sequence ID" value="NZ_CP060790.1"/>
</dbReference>
<reference evidence="2 3" key="1">
    <citation type="submission" date="2020-08" db="EMBL/GenBank/DDBJ databases">
        <title>Genome sequence of Acidovorax monticola KACC 19171T.</title>
        <authorList>
            <person name="Hyun D.-W."/>
            <person name="Bae J.-W."/>
        </authorList>
    </citation>
    <scope>NUCLEOTIDE SEQUENCE [LARGE SCALE GENOMIC DNA]</scope>
    <source>
        <strain evidence="2 3">KACC 19171</strain>
    </source>
</reference>
<dbReference type="AlphaFoldDB" id="A0A7H0HG33"/>
<name>A0A7H0HG33_9BURK</name>
<dbReference type="EMBL" id="CP060790">
    <property type="protein sequence ID" value="QNP59499.1"/>
    <property type="molecule type" value="Genomic_DNA"/>
</dbReference>
<evidence type="ECO:0000259" key="1">
    <source>
        <dbReference type="Pfam" id="PF13643"/>
    </source>
</evidence>
<protein>
    <submittedName>
        <fullName evidence="2">DUF4145 domain-containing protein</fullName>
    </submittedName>
</protein>
<sequence>MNEDFENIIETFDGDYGHKTVVLIYPSVIQDHKPLEDTFYIPKLIRKIYNQTLNTLSSGAYVLASIGLRATIEATCNHLLISGATLEKRIDQLVKSGHVSNSDRKLLHAIRFLGNDAAHNITEPKHAEIRVALDIVEHILNTLFVLPKKARSLDTVVENYADFIKLVEACAAKSPASTTKSLIGLLDSKRRLIPQVSIDEYEKQLLEEISAGNVPFLSLVEAANVEGKDVNIYQVLDDPANDPF</sequence>
<feature type="domain" description="DUF4145" evidence="1">
    <location>
        <begin position="52"/>
        <end position="137"/>
    </location>
</feature>
<evidence type="ECO:0000313" key="2">
    <source>
        <dbReference type="EMBL" id="QNP59499.1"/>
    </source>
</evidence>
<gene>
    <name evidence="2" type="ORF">H9L24_00190</name>
</gene>
<dbReference type="Pfam" id="PF13643">
    <property type="entry name" value="DUF4145"/>
    <property type="match status" value="1"/>
</dbReference>
<keyword evidence="3" id="KW-1185">Reference proteome</keyword>
<dbReference type="Proteomes" id="UP000516057">
    <property type="component" value="Chromosome"/>
</dbReference>